<dbReference type="InterPro" id="IPR000835">
    <property type="entry name" value="HTH_MarR-typ"/>
</dbReference>
<reference evidence="3 4" key="1">
    <citation type="submission" date="2013-10" db="EMBL/GenBank/DDBJ databases">
        <title>Salinisphaera orenii MK-B5 Genome Sequencing.</title>
        <authorList>
            <person name="Lai Q."/>
            <person name="Li C."/>
            <person name="Shao Z."/>
        </authorList>
    </citation>
    <scope>NUCLEOTIDE SEQUENCE [LARGE SCALE GENOMIC DNA]</scope>
    <source>
        <strain evidence="3 4">MK-B5</strain>
    </source>
</reference>
<name>A0A423PPS4_9GAMM</name>
<dbReference type="GO" id="GO:0003700">
    <property type="term" value="F:DNA-binding transcription factor activity"/>
    <property type="evidence" value="ECO:0007669"/>
    <property type="project" value="InterPro"/>
</dbReference>
<evidence type="ECO:0000259" key="2">
    <source>
        <dbReference type="PROSITE" id="PS50995"/>
    </source>
</evidence>
<dbReference type="PRINTS" id="PR00598">
    <property type="entry name" value="HTHMARR"/>
</dbReference>
<dbReference type="SMART" id="SM00347">
    <property type="entry name" value="HTH_MARR"/>
    <property type="match status" value="1"/>
</dbReference>
<dbReference type="PROSITE" id="PS50995">
    <property type="entry name" value="HTH_MARR_2"/>
    <property type="match status" value="1"/>
</dbReference>
<dbReference type="Pfam" id="PF01047">
    <property type="entry name" value="MarR"/>
    <property type="match status" value="1"/>
</dbReference>
<evidence type="ECO:0000256" key="1">
    <source>
        <dbReference type="SAM" id="MobiDB-lite"/>
    </source>
</evidence>
<dbReference type="RefSeq" id="WP_123630802.1">
    <property type="nucleotide sequence ID" value="NZ_AYKH01000012.1"/>
</dbReference>
<dbReference type="InterPro" id="IPR039422">
    <property type="entry name" value="MarR/SlyA-like"/>
</dbReference>
<dbReference type="PANTHER" id="PTHR33164:SF43">
    <property type="entry name" value="HTH-TYPE TRANSCRIPTIONAL REPRESSOR YETL"/>
    <property type="match status" value="1"/>
</dbReference>
<dbReference type="InterPro" id="IPR036388">
    <property type="entry name" value="WH-like_DNA-bd_sf"/>
</dbReference>
<proteinExistence type="predicted"/>
<dbReference type="InterPro" id="IPR036390">
    <property type="entry name" value="WH_DNA-bd_sf"/>
</dbReference>
<gene>
    <name evidence="3" type="ORF">SAOR_07045</name>
</gene>
<dbReference type="SUPFAM" id="SSF46785">
    <property type="entry name" value="Winged helix' DNA-binding domain"/>
    <property type="match status" value="1"/>
</dbReference>
<organism evidence="3 4">
    <name type="scientific">Salinisphaera orenii MK-B5</name>
    <dbReference type="NCBI Taxonomy" id="856730"/>
    <lineage>
        <taxon>Bacteria</taxon>
        <taxon>Pseudomonadati</taxon>
        <taxon>Pseudomonadota</taxon>
        <taxon>Gammaproteobacteria</taxon>
        <taxon>Salinisphaerales</taxon>
        <taxon>Salinisphaeraceae</taxon>
        <taxon>Salinisphaera</taxon>
    </lineage>
</organism>
<evidence type="ECO:0000313" key="4">
    <source>
        <dbReference type="Proteomes" id="UP000283993"/>
    </source>
</evidence>
<dbReference type="AlphaFoldDB" id="A0A423PPS4"/>
<accession>A0A423PPS4</accession>
<dbReference type="Proteomes" id="UP000283993">
    <property type="component" value="Unassembled WGS sequence"/>
</dbReference>
<evidence type="ECO:0000313" key="3">
    <source>
        <dbReference type="EMBL" id="ROO27609.1"/>
    </source>
</evidence>
<dbReference type="EMBL" id="AYKH01000012">
    <property type="protein sequence ID" value="ROO27609.1"/>
    <property type="molecule type" value="Genomic_DNA"/>
</dbReference>
<protein>
    <submittedName>
        <fullName evidence="3">MarR family transcriptional regulator</fullName>
    </submittedName>
</protein>
<keyword evidence="4" id="KW-1185">Reference proteome</keyword>
<dbReference type="PANTHER" id="PTHR33164">
    <property type="entry name" value="TRANSCRIPTIONAL REGULATOR, MARR FAMILY"/>
    <property type="match status" value="1"/>
</dbReference>
<comment type="caution">
    <text evidence="3">The sequence shown here is derived from an EMBL/GenBank/DDBJ whole genome shotgun (WGS) entry which is preliminary data.</text>
</comment>
<feature type="region of interest" description="Disordered" evidence="1">
    <location>
        <begin position="1"/>
        <end position="22"/>
    </location>
</feature>
<sequence>MSKDAPGAANNADDATPSTSDDSVLRSLVGYQVRRADIAMRQAFARRIGTPFGLTPVEFSVLVLLGESAQLTHKQLSEALAVAPSNMVLVVGRLRKRELITRTRNPDDGRSIFLLLTEAGQALRDQARAEVERMEDEMFAGVDRQARAQLLHTLRQLRF</sequence>
<dbReference type="Gene3D" id="1.10.10.10">
    <property type="entry name" value="Winged helix-like DNA-binding domain superfamily/Winged helix DNA-binding domain"/>
    <property type="match status" value="1"/>
</dbReference>
<dbReference type="GO" id="GO:0006950">
    <property type="term" value="P:response to stress"/>
    <property type="evidence" value="ECO:0007669"/>
    <property type="project" value="TreeGrafter"/>
</dbReference>
<feature type="domain" description="HTH marR-type" evidence="2">
    <location>
        <begin position="26"/>
        <end position="159"/>
    </location>
</feature>
<feature type="compositionally biased region" description="Low complexity" evidence="1">
    <location>
        <begin position="8"/>
        <end position="22"/>
    </location>
</feature>